<keyword evidence="7" id="KW-1185">Reference proteome</keyword>
<dbReference type="InterPro" id="IPR003439">
    <property type="entry name" value="ABC_transporter-like_ATP-bd"/>
</dbReference>
<sequence>MLQLEGVTKRFGRREVLQRTDLSLENGVIGLLGPNGAGKTTLLRLLATVYEPTAGSIRLNGISWSGQPEEARKRLGYLPQHVGLFPALSAHEYLDYVAILRGMASGKERGERIRQVLREVNLEEQAATKIRKFSGGMKQRLGIAQAIIHDPELLLVDEPTAGLDPEERLRFRGLVRRLAERRIVLLSTHIMEDVSMTCDSVCMMKQGRLQYFGALEEVLKLAAGKVWTARVTADVYRQLEGRPDIQIIQASDAGGLQSLRLLAEERPIPDAQPAEPSLEEGYMKWLKGH</sequence>
<dbReference type="PANTHER" id="PTHR43335:SF2">
    <property type="entry name" value="ABC TRANSPORTER, ATP-BINDING PROTEIN"/>
    <property type="match status" value="1"/>
</dbReference>
<dbReference type="PROSITE" id="PS00211">
    <property type="entry name" value="ABC_TRANSPORTER_1"/>
    <property type="match status" value="1"/>
</dbReference>
<accession>A0ABV8K877</accession>
<evidence type="ECO:0000256" key="1">
    <source>
        <dbReference type="ARBA" id="ARBA00005417"/>
    </source>
</evidence>
<dbReference type="PANTHER" id="PTHR43335">
    <property type="entry name" value="ABC TRANSPORTER, ATP-BINDING PROTEIN"/>
    <property type="match status" value="1"/>
</dbReference>
<evidence type="ECO:0000256" key="4">
    <source>
        <dbReference type="ARBA" id="ARBA00022840"/>
    </source>
</evidence>
<reference evidence="7" key="1">
    <citation type="journal article" date="2019" name="Int. J. Syst. Evol. Microbiol.">
        <title>The Global Catalogue of Microorganisms (GCM) 10K type strain sequencing project: providing services to taxonomists for standard genome sequencing and annotation.</title>
        <authorList>
            <consortium name="The Broad Institute Genomics Platform"/>
            <consortium name="The Broad Institute Genome Sequencing Center for Infectious Disease"/>
            <person name="Wu L."/>
            <person name="Ma J."/>
        </authorList>
    </citation>
    <scope>NUCLEOTIDE SEQUENCE [LARGE SCALE GENOMIC DNA]</scope>
    <source>
        <strain evidence="7">IBRC-M 10987</strain>
    </source>
</reference>
<keyword evidence="2" id="KW-0813">Transport</keyword>
<dbReference type="Gene3D" id="3.40.50.300">
    <property type="entry name" value="P-loop containing nucleotide triphosphate hydrolases"/>
    <property type="match status" value="1"/>
</dbReference>
<keyword evidence="4 6" id="KW-0067">ATP-binding</keyword>
<dbReference type="InterPro" id="IPR027417">
    <property type="entry name" value="P-loop_NTPase"/>
</dbReference>
<dbReference type="CDD" id="cd03264">
    <property type="entry name" value="ABC_drug_resistance_like"/>
    <property type="match status" value="1"/>
</dbReference>
<gene>
    <name evidence="6" type="ORF">ACFOZ8_21365</name>
</gene>
<dbReference type="RefSeq" id="WP_377720809.1">
    <property type="nucleotide sequence ID" value="NZ_JBHSAM010000031.1"/>
</dbReference>
<dbReference type="GO" id="GO:0005524">
    <property type="term" value="F:ATP binding"/>
    <property type="evidence" value="ECO:0007669"/>
    <property type="project" value="UniProtKB-KW"/>
</dbReference>
<protein>
    <submittedName>
        <fullName evidence="6">ABC transporter ATP-binding protein</fullName>
    </submittedName>
</protein>
<feature type="domain" description="ABC transporter" evidence="5">
    <location>
        <begin position="2"/>
        <end position="231"/>
    </location>
</feature>
<organism evidence="6 7">
    <name type="scientific">Paenibacillus xanthanilyticus</name>
    <dbReference type="NCBI Taxonomy" id="1783531"/>
    <lineage>
        <taxon>Bacteria</taxon>
        <taxon>Bacillati</taxon>
        <taxon>Bacillota</taxon>
        <taxon>Bacilli</taxon>
        <taxon>Bacillales</taxon>
        <taxon>Paenibacillaceae</taxon>
        <taxon>Paenibacillus</taxon>
    </lineage>
</organism>
<evidence type="ECO:0000256" key="3">
    <source>
        <dbReference type="ARBA" id="ARBA00022741"/>
    </source>
</evidence>
<name>A0ABV8K877_9BACL</name>
<dbReference type="Pfam" id="PF00005">
    <property type="entry name" value="ABC_tran"/>
    <property type="match status" value="1"/>
</dbReference>
<dbReference type="InterPro" id="IPR003593">
    <property type="entry name" value="AAA+_ATPase"/>
</dbReference>
<dbReference type="SMART" id="SM00382">
    <property type="entry name" value="AAA"/>
    <property type="match status" value="1"/>
</dbReference>
<evidence type="ECO:0000259" key="5">
    <source>
        <dbReference type="PROSITE" id="PS50893"/>
    </source>
</evidence>
<comment type="similarity">
    <text evidence="1">Belongs to the ABC transporter superfamily.</text>
</comment>
<dbReference type="InterPro" id="IPR017871">
    <property type="entry name" value="ABC_transporter-like_CS"/>
</dbReference>
<dbReference type="PROSITE" id="PS50893">
    <property type="entry name" value="ABC_TRANSPORTER_2"/>
    <property type="match status" value="1"/>
</dbReference>
<proteinExistence type="inferred from homology"/>
<dbReference type="Proteomes" id="UP001595715">
    <property type="component" value="Unassembled WGS sequence"/>
</dbReference>
<dbReference type="SUPFAM" id="SSF52540">
    <property type="entry name" value="P-loop containing nucleoside triphosphate hydrolases"/>
    <property type="match status" value="1"/>
</dbReference>
<evidence type="ECO:0000313" key="6">
    <source>
        <dbReference type="EMBL" id="MFC4102186.1"/>
    </source>
</evidence>
<comment type="caution">
    <text evidence="6">The sequence shown here is derived from an EMBL/GenBank/DDBJ whole genome shotgun (WGS) entry which is preliminary data.</text>
</comment>
<evidence type="ECO:0000256" key="2">
    <source>
        <dbReference type="ARBA" id="ARBA00022448"/>
    </source>
</evidence>
<dbReference type="EMBL" id="JBHSAM010000031">
    <property type="protein sequence ID" value="MFC4102186.1"/>
    <property type="molecule type" value="Genomic_DNA"/>
</dbReference>
<evidence type="ECO:0000313" key="7">
    <source>
        <dbReference type="Proteomes" id="UP001595715"/>
    </source>
</evidence>
<keyword evidence="3" id="KW-0547">Nucleotide-binding</keyword>